<dbReference type="InterPro" id="IPR012934">
    <property type="entry name" value="Znf_AD"/>
</dbReference>
<dbReference type="FunFam" id="3.30.160.60:FF:000557">
    <property type="entry name" value="zinc finger and SCAN domain-containing protein 29"/>
    <property type="match status" value="2"/>
</dbReference>
<dbReference type="PROSITE" id="PS00028">
    <property type="entry name" value="ZINC_FINGER_C2H2_1"/>
    <property type="match status" value="7"/>
</dbReference>
<comment type="subcellular location">
    <subcellularLocation>
        <location evidence="1">Nucleus</location>
    </subcellularLocation>
</comment>
<dbReference type="AlphaFoldDB" id="A0ABD2NV58"/>
<feature type="domain" description="C2H2-type" evidence="13">
    <location>
        <begin position="234"/>
        <end position="261"/>
    </location>
</feature>
<comment type="similarity">
    <text evidence="2">Belongs to the krueppel C2H2-type zinc-finger protein family.</text>
</comment>
<dbReference type="GO" id="GO:0005634">
    <property type="term" value="C:nucleus"/>
    <property type="evidence" value="ECO:0007669"/>
    <property type="project" value="UniProtKB-SubCell"/>
</dbReference>
<feature type="domain" description="ZAD" evidence="14">
    <location>
        <begin position="6"/>
        <end position="70"/>
    </location>
</feature>
<dbReference type="GO" id="GO:0006355">
    <property type="term" value="P:regulation of DNA-templated transcription"/>
    <property type="evidence" value="ECO:0007669"/>
    <property type="project" value="UniProtKB-ARBA"/>
</dbReference>
<feature type="domain" description="C2H2-type" evidence="13">
    <location>
        <begin position="178"/>
        <end position="205"/>
    </location>
</feature>
<keyword evidence="3 12" id="KW-0479">Metal-binding</keyword>
<evidence type="ECO:0000256" key="3">
    <source>
        <dbReference type="ARBA" id="ARBA00022723"/>
    </source>
</evidence>
<evidence type="ECO:0000256" key="11">
    <source>
        <dbReference type="PROSITE-ProRule" id="PRU00042"/>
    </source>
</evidence>
<feature type="binding site" evidence="12">
    <location>
        <position position="43"/>
    </location>
    <ligand>
        <name>Zn(2+)</name>
        <dbReference type="ChEBI" id="CHEBI:29105"/>
    </ligand>
</feature>
<evidence type="ECO:0000256" key="4">
    <source>
        <dbReference type="ARBA" id="ARBA00022737"/>
    </source>
</evidence>
<keyword evidence="9" id="KW-0804">Transcription</keyword>
<dbReference type="InterPro" id="IPR041697">
    <property type="entry name" value="Znf-C2H2_11"/>
</dbReference>
<protein>
    <submittedName>
        <fullName evidence="15">Uncharacterized protein</fullName>
    </submittedName>
</protein>
<dbReference type="PANTHER" id="PTHR24394:SF44">
    <property type="entry name" value="ZINC FINGER PROTEIN 271-LIKE"/>
    <property type="match status" value="1"/>
</dbReference>
<dbReference type="InterPro" id="IPR036236">
    <property type="entry name" value="Znf_C2H2_sf"/>
</dbReference>
<dbReference type="GO" id="GO:0008270">
    <property type="term" value="F:zinc ion binding"/>
    <property type="evidence" value="ECO:0007669"/>
    <property type="project" value="UniProtKB-UniRule"/>
</dbReference>
<dbReference type="SMART" id="SM00355">
    <property type="entry name" value="ZnF_C2H2"/>
    <property type="match status" value="7"/>
</dbReference>
<keyword evidence="4" id="KW-0677">Repeat</keyword>
<evidence type="ECO:0000256" key="5">
    <source>
        <dbReference type="ARBA" id="ARBA00022771"/>
    </source>
</evidence>
<feature type="binding site" evidence="12">
    <location>
        <position position="8"/>
    </location>
    <ligand>
        <name>Zn(2+)</name>
        <dbReference type="ChEBI" id="CHEBI:29105"/>
    </ligand>
</feature>
<sequence length="348" mass="39947">MYNLQKICRICLAEKDEDNSDLFKMLTLNIKINEVDGLPHIICNICKSEVEKAIKFAENFKKNDQILKSQFTTSTSLKADEIKEDSGLCSDHFEIADDVSSEQEESKSDTGKLNCKYEKQHYICAICDKGFGYPSLLEQHIRCHTGYKPHTCLDCGKCFTQSGALNFHRKIHSGEKRFNCDFCNEKFISHGVLRVHTRKHTKEKPYICRECGIGFRQVSDLRGHSRTHTGERSVLCSLCGKKYSTIGILNIHMRTHTGEKPFKCEFCYKAFTTRSLLMKHNRIHTGERPYVCHICGRSFTQSNALKKHFETHQIDRTKGLKMKAQKNVIETKYIDEVTLEDVGGPKSN</sequence>
<dbReference type="Proteomes" id="UP001516400">
    <property type="component" value="Unassembled WGS sequence"/>
</dbReference>
<dbReference type="InterPro" id="IPR013087">
    <property type="entry name" value="Znf_C2H2_type"/>
</dbReference>
<organism evidence="15 16">
    <name type="scientific">Cryptolaemus montrouzieri</name>
    <dbReference type="NCBI Taxonomy" id="559131"/>
    <lineage>
        <taxon>Eukaryota</taxon>
        <taxon>Metazoa</taxon>
        <taxon>Ecdysozoa</taxon>
        <taxon>Arthropoda</taxon>
        <taxon>Hexapoda</taxon>
        <taxon>Insecta</taxon>
        <taxon>Pterygota</taxon>
        <taxon>Neoptera</taxon>
        <taxon>Endopterygota</taxon>
        <taxon>Coleoptera</taxon>
        <taxon>Polyphaga</taxon>
        <taxon>Cucujiformia</taxon>
        <taxon>Coccinelloidea</taxon>
        <taxon>Coccinellidae</taxon>
        <taxon>Scymninae</taxon>
        <taxon>Scymnini</taxon>
        <taxon>Cryptolaemus</taxon>
    </lineage>
</organism>
<evidence type="ECO:0000256" key="6">
    <source>
        <dbReference type="ARBA" id="ARBA00022833"/>
    </source>
</evidence>
<evidence type="ECO:0000256" key="7">
    <source>
        <dbReference type="ARBA" id="ARBA00023015"/>
    </source>
</evidence>
<evidence type="ECO:0000256" key="1">
    <source>
        <dbReference type="ARBA" id="ARBA00004123"/>
    </source>
</evidence>
<dbReference type="SMART" id="SM00868">
    <property type="entry name" value="zf-AD"/>
    <property type="match status" value="1"/>
</dbReference>
<keyword evidence="6 12" id="KW-0862">Zinc</keyword>
<keyword evidence="7" id="KW-0805">Transcription regulation</keyword>
<keyword evidence="8" id="KW-0238">DNA-binding</keyword>
<evidence type="ECO:0000259" key="13">
    <source>
        <dbReference type="PROSITE" id="PS50157"/>
    </source>
</evidence>
<evidence type="ECO:0000256" key="10">
    <source>
        <dbReference type="ARBA" id="ARBA00023242"/>
    </source>
</evidence>
<evidence type="ECO:0000313" key="15">
    <source>
        <dbReference type="EMBL" id="KAL3282607.1"/>
    </source>
</evidence>
<dbReference type="Pfam" id="PF00096">
    <property type="entry name" value="zf-C2H2"/>
    <property type="match status" value="5"/>
</dbReference>
<comment type="caution">
    <text evidence="15">The sequence shown here is derived from an EMBL/GenBank/DDBJ whole genome shotgun (WGS) entry which is preliminary data.</text>
</comment>
<keyword evidence="5 11" id="KW-0863">Zinc-finger</keyword>
<evidence type="ECO:0000256" key="9">
    <source>
        <dbReference type="ARBA" id="ARBA00023163"/>
    </source>
</evidence>
<keyword evidence="10" id="KW-0539">Nucleus</keyword>
<dbReference type="PROSITE" id="PS51915">
    <property type="entry name" value="ZAD"/>
    <property type="match status" value="1"/>
</dbReference>
<dbReference type="SUPFAM" id="SSF57667">
    <property type="entry name" value="beta-beta-alpha zinc fingers"/>
    <property type="match status" value="4"/>
</dbReference>
<dbReference type="PANTHER" id="PTHR24394">
    <property type="entry name" value="ZINC FINGER PROTEIN"/>
    <property type="match status" value="1"/>
</dbReference>
<evidence type="ECO:0000259" key="14">
    <source>
        <dbReference type="PROSITE" id="PS51915"/>
    </source>
</evidence>
<feature type="domain" description="C2H2-type" evidence="13">
    <location>
        <begin position="206"/>
        <end position="233"/>
    </location>
</feature>
<feature type="domain" description="C2H2-type" evidence="13">
    <location>
        <begin position="122"/>
        <end position="149"/>
    </location>
</feature>
<evidence type="ECO:0000256" key="2">
    <source>
        <dbReference type="ARBA" id="ARBA00006991"/>
    </source>
</evidence>
<feature type="domain" description="C2H2-type" evidence="13">
    <location>
        <begin position="290"/>
        <end position="317"/>
    </location>
</feature>
<feature type="domain" description="C2H2-type" evidence="13">
    <location>
        <begin position="262"/>
        <end position="289"/>
    </location>
</feature>
<dbReference type="GO" id="GO:0003677">
    <property type="term" value="F:DNA binding"/>
    <property type="evidence" value="ECO:0007669"/>
    <property type="project" value="UniProtKB-KW"/>
</dbReference>
<dbReference type="SUPFAM" id="SSF57716">
    <property type="entry name" value="Glucocorticoid receptor-like (DNA-binding domain)"/>
    <property type="match status" value="1"/>
</dbReference>
<reference evidence="15 16" key="1">
    <citation type="journal article" date="2021" name="BMC Biol.">
        <title>Horizontally acquired antibacterial genes associated with adaptive radiation of ladybird beetles.</title>
        <authorList>
            <person name="Li H.S."/>
            <person name="Tang X.F."/>
            <person name="Huang Y.H."/>
            <person name="Xu Z.Y."/>
            <person name="Chen M.L."/>
            <person name="Du X.Y."/>
            <person name="Qiu B.Y."/>
            <person name="Chen P.T."/>
            <person name="Zhang W."/>
            <person name="Slipinski A."/>
            <person name="Escalona H.E."/>
            <person name="Waterhouse R.M."/>
            <person name="Zwick A."/>
            <person name="Pang H."/>
        </authorList>
    </citation>
    <scope>NUCLEOTIDE SEQUENCE [LARGE SCALE GENOMIC DNA]</scope>
    <source>
        <strain evidence="15">SYSU2018</strain>
    </source>
</reference>
<dbReference type="EMBL" id="JABFTP020000144">
    <property type="protein sequence ID" value="KAL3282607.1"/>
    <property type="molecule type" value="Genomic_DNA"/>
</dbReference>
<accession>A0ABD2NV58</accession>
<evidence type="ECO:0000256" key="12">
    <source>
        <dbReference type="PROSITE-ProRule" id="PRU01263"/>
    </source>
</evidence>
<proteinExistence type="inferred from homology"/>
<feature type="binding site" evidence="12">
    <location>
        <position position="46"/>
    </location>
    <ligand>
        <name>Zn(2+)</name>
        <dbReference type="ChEBI" id="CHEBI:29105"/>
    </ligand>
</feature>
<evidence type="ECO:0000256" key="8">
    <source>
        <dbReference type="ARBA" id="ARBA00023125"/>
    </source>
</evidence>
<dbReference type="Gene3D" id="3.30.160.60">
    <property type="entry name" value="Classic Zinc Finger"/>
    <property type="match status" value="7"/>
</dbReference>
<gene>
    <name evidence="15" type="ORF">HHI36_005782</name>
</gene>
<dbReference type="Pfam" id="PF16622">
    <property type="entry name" value="zf-C2H2_11"/>
    <property type="match status" value="1"/>
</dbReference>
<name>A0ABD2NV58_9CUCU</name>
<dbReference type="PROSITE" id="PS50157">
    <property type="entry name" value="ZINC_FINGER_C2H2_2"/>
    <property type="match status" value="7"/>
</dbReference>
<dbReference type="FunFam" id="3.30.160.60:FF:002343">
    <property type="entry name" value="Zinc finger protein 33A"/>
    <property type="match status" value="2"/>
</dbReference>
<dbReference type="FunFam" id="3.30.160.60:FF:000608">
    <property type="entry name" value="zinc finger protein 286A isoform X1"/>
    <property type="match status" value="1"/>
</dbReference>
<feature type="domain" description="C2H2-type" evidence="13">
    <location>
        <begin position="150"/>
        <end position="177"/>
    </location>
</feature>
<keyword evidence="16" id="KW-1185">Reference proteome</keyword>
<evidence type="ECO:0000313" key="16">
    <source>
        <dbReference type="Proteomes" id="UP001516400"/>
    </source>
</evidence>
<feature type="binding site" evidence="12">
    <location>
        <position position="11"/>
    </location>
    <ligand>
        <name>Zn(2+)</name>
        <dbReference type="ChEBI" id="CHEBI:29105"/>
    </ligand>
</feature>